<dbReference type="InterPro" id="IPR011050">
    <property type="entry name" value="Pectin_lyase_fold/virulence"/>
</dbReference>
<protein>
    <submittedName>
        <fullName evidence="5">Nitrous oxide reductase family maturation protein NosD</fullName>
    </submittedName>
    <submittedName>
        <fullName evidence="3">Nitrous oxide reductase maturation protein NosD</fullName>
    </submittedName>
</protein>
<keyword evidence="1" id="KW-0472">Membrane</keyword>
<keyword evidence="1" id="KW-1133">Transmembrane helix</keyword>
<proteinExistence type="predicted"/>
<dbReference type="InterPro" id="IPR006633">
    <property type="entry name" value="Carb-bd_sugar_hydrolysis-dom"/>
</dbReference>
<dbReference type="InterPro" id="IPR026464">
    <property type="entry name" value="NosD_copper_fam"/>
</dbReference>
<evidence type="ECO:0000313" key="3">
    <source>
        <dbReference type="EMBL" id="KAF6511738.1"/>
    </source>
</evidence>
<dbReference type="InterPro" id="IPR006626">
    <property type="entry name" value="PbH1"/>
</dbReference>
<keyword evidence="1" id="KW-0812">Transmembrane</keyword>
<organism evidence="5 7">
    <name type="scientific">Geobacillus stearothermophilus</name>
    <name type="common">Bacillus stearothermophilus</name>
    <dbReference type="NCBI Taxonomy" id="1422"/>
    <lineage>
        <taxon>Bacteria</taxon>
        <taxon>Bacillati</taxon>
        <taxon>Bacillota</taxon>
        <taxon>Bacilli</taxon>
        <taxon>Bacillales</taxon>
        <taxon>Anoxybacillaceae</taxon>
        <taxon>Geobacillus</taxon>
    </lineage>
</organism>
<dbReference type="OrthoDB" id="159063at2"/>
<accession>A0A0K9HER6</accession>
<dbReference type="EMBL" id="LUCS01000018">
    <property type="protein sequence ID" value="KAF6511738.1"/>
    <property type="molecule type" value="Genomic_DNA"/>
</dbReference>
<dbReference type="SMART" id="SM00710">
    <property type="entry name" value="PbH1"/>
    <property type="match status" value="9"/>
</dbReference>
<reference evidence="5 7" key="3">
    <citation type="submission" date="2018-10" db="EMBL/GenBank/DDBJ databases">
        <title>Geobacillus stearothermophilus in processing lines of powdered infant formula.</title>
        <authorList>
            <person name="Rhee M.S."/>
            <person name="Choi I.-G."/>
            <person name="Cho T.J."/>
            <person name="Park B."/>
        </authorList>
    </citation>
    <scope>NUCLEOTIDE SEQUENCE [LARGE SCALE GENOMIC DNA]</scope>
    <source>
        <strain evidence="5 7">FHS-PPGT130</strain>
    </source>
</reference>
<evidence type="ECO:0000313" key="7">
    <source>
        <dbReference type="Proteomes" id="UP000266922"/>
    </source>
</evidence>
<comment type="caution">
    <text evidence="5">The sequence shown here is derived from an EMBL/GenBank/DDBJ whole genome shotgun (WGS) entry which is preliminary data.</text>
</comment>
<reference evidence="3 8" key="2">
    <citation type="submission" date="2016-03" db="EMBL/GenBank/DDBJ databases">
        <title>Spore heat resistance.</title>
        <authorList>
            <person name="Boekhorst J."/>
            <person name="Berendsen E.M."/>
            <person name="Wells-Bennik M.H."/>
            <person name="Kuipers O.P."/>
        </authorList>
    </citation>
    <scope>NUCLEOTIDE SEQUENCE [LARGE SCALE GENOMIC DNA]</scope>
    <source>
        <strain evidence="3 8">GS8</strain>
    </source>
</reference>
<evidence type="ECO:0000259" key="2">
    <source>
        <dbReference type="SMART" id="SM00722"/>
    </source>
</evidence>
<evidence type="ECO:0000313" key="5">
    <source>
        <dbReference type="EMBL" id="RLQ13388.1"/>
    </source>
</evidence>
<reference evidence="4 6" key="1">
    <citation type="submission" date="2016-01" db="EMBL/GenBank/DDBJ databases">
        <title>Draft Genome Sequences of Seven Thermophilic Sporeformers Isolated from Foods.</title>
        <authorList>
            <person name="Berendsen E.M."/>
            <person name="Wells-Bennik M.H."/>
            <person name="Krawcyk A.O."/>
            <person name="De Jong A."/>
            <person name="Holsappel S."/>
            <person name="Eijlander R.T."/>
            <person name="Kuipers O.P."/>
        </authorList>
    </citation>
    <scope>NUCLEOTIDE SEQUENCE [LARGE SCALE GENOMIC DNA]</scope>
    <source>
        <strain evidence="4 6">B4114</strain>
    </source>
</reference>
<dbReference type="EMBL" id="LQYY01000113">
    <property type="protein sequence ID" value="KYD32493.1"/>
    <property type="molecule type" value="Genomic_DNA"/>
</dbReference>
<dbReference type="SUPFAM" id="SSF51126">
    <property type="entry name" value="Pectin lyase-like"/>
    <property type="match status" value="1"/>
</dbReference>
<dbReference type="Pfam" id="PF05048">
    <property type="entry name" value="NosD"/>
    <property type="match status" value="1"/>
</dbReference>
<dbReference type="InterPro" id="IPR012334">
    <property type="entry name" value="Pectin_lyas_fold"/>
</dbReference>
<feature type="transmembrane region" description="Helical" evidence="1">
    <location>
        <begin position="410"/>
        <end position="427"/>
    </location>
</feature>
<dbReference type="SMART" id="SM00722">
    <property type="entry name" value="CASH"/>
    <property type="match status" value="2"/>
</dbReference>
<evidence type="ECO:0000256" key="1">
    <source>
        <dbReference type="SAM" id="Phobius"/>
    </source>
</evidence>
<dbReference type="Proteomes" id="UP000773850">
    <property type="component" value="Unassembled WGS sequence"/>
</dbReference>
<dbReference type="NCBIfam" id="TIGR03804">
    <property type="entry name" value="para_beta_helix"/>
    <property type="match status" value="3"/>
</dbReference>
<dbReference type="NCBIfam" id="TIGR04247">
    <property type="entry name" value="NosD_copper_fam"/>
    <property type="match status" value="1"/>
</dbReference>
<evidence type="ECO:0000313" key="4">
    <source>
        <dbReference type="EMBL" id="KYD32493.1"/>
    </source>
</evidence>
<gene>
    <name evidence="5" type="primary">nosD</name>
    <name evidence="4" type="ORF">B4114_1614</name>
    <name evidence="5" type="ORF">D9548_11905</name>
    <name evidence="3" type="ORF">GS8_1314</name>
</gene>
<keyword evidence="8" id="KW-1185">Reference proteome</keyword>
<dbReference type="RefSeq" id="WP_049625247.1">
    <property type="nucleotide sequence ID" value="NZ_JARMSI010000154.1"/>
</dbReference>
<dbReference type="Proteomes" id="UP000075517">
    <property type="component" value="Unassembled WGS sequence"/>
</dbReference>
<evidence type="ECO:0000313" key="6">
    <source>
        <dbReference type="Proteomes" id="UP000075517"/>
    </source>
</evidence>
<evidence type="ECO:0000313" key="8">
    <source>
        <dbReference type="Proteomes" id="UP000773850"/>
    </source>
</evidence>
<dbReference type="PATRIC" id="fig|1422.14.peg.1507"/>
<dbReference type="Gene3D" id="2.160.20.10">
    <property type="entry name" value="Single-stranded right-handed beta-helix, Pectin lyase-like"/>
    <property type="match status" value="1"/>
</dbReference>
<dbReference type="Proteomes" id="UP000266922">
    <property type="component" value="Unassembled WGS sequence"/>
</dbReference>
<feature type="domain" description="Carbohydrate-binding/sugar hydrolysis" evidence="2">
    <location>
        <begin position="188"/>
        <end position="325"/>
    </location>
</feature>
<name>A0A0K9HER6_GEOSE</name>
<dbReference type="AlphaFoldDB" id="A0A0K9HER6"/>
<dbReference type="InterPro" id="IPR022441">
    <property type="entry name" value="Para_beta_helix_rpt-2"/>
</dbReference>
<sequence>MKRWLLISLFIFFFFDVPKEAAAGQTLQQLIDAAPAHGTIRLTGQTYIGDIVIDKPLTIIGTKGTVIQGSGRGNVISIKAPHVTITHVTVTNSGKSRSTQEEYAGIKVYSDYNTLEHITVKQSFHGIYLSQAHHNRIANVRVIGEQNGEIAGQGNGLHIYYSNFNELEHNTIIGTRDGIFFDYANHNVAKGNEVSHTRYGLHYMYSDDNAFDDNTFMLNNGGAAIMNSNRIVLKNNRFFFNKGMRSFGLLLQMANDNRIIGNTFYQNERGLYIDQSNDNFLQRNVFLQNEIGIELWSSSQRQTFTENRIWKNTIAVARLGGGDRNRWDFRGVGNDWGGEAALLDLNQDGKGDSPFRYASSFHKLAEENELAYLFLSSPSLGVYEAINEWRQTDEVMAVDHAPLVKKTISAGWWWGLLGFGAIAVIVPKRRIRR</sequence>
<feature type="domain" description="Carbohydrate-binding/sugar hydrolysis" evidence="2">
    <location>
        <begin position="33"/>
        <end position="182"/>
    </location>
</feature>
<dbReference type="EMBL" id="RCTJ01000048">
    <property type="protein sequence ID" value="RLQ13388.1"/>
    <property type="molecule type" value="Genomic_DNA"/>
</dbReference>
<dbReference type="InterPro" id="IPR007742">
    <property type="entry name" value="NosD_dom"/>
</dbReference>